<dbReference type="OrthoDB" id="7068898at2"/>
<dbReference type="STRING" id="34027.SAMN05421829_108153"/>
<dbReference type="AlphaFoldDB" id="A0A1N6X1D4"/>
<reference evidence="2" key="1">
    <citation type="submission" date="2017-01" db="EMBL/GenBank/DDBJ databases">
        <authorList>
            <person name="Varghese N."/>
            <person name="Submissions S."/>
        </authorList>
    </citation>
    <scope>NUCLEOTIDE SEQUENCE [LARGE SCALE GENOMIC DNA]</scope>
    <source>
        <strain evidence="2">ATCC 51758</strain>
    </source>
</reference>
<keyword evidence="2" id="KW-1185">Reference proteome</keyword>
<organism evidence="1 2">
    <name type="scientific">Aromatoleum tolulyticum</name>
    <dbReference type="NCBI Taxonomy" id="34027"/>
    <lineage>
        <taxon>Bacteria</taxon>
        <taxon>Pseudomonadati</taxon>
        <taxon>Pseudomonadota</taxon>
        <taxon>Betaproteobacteria</taxon>
        <taxon>Rhodocyclales</taxon>
        <taxon>Rhodocyclaceae</taxon>
        <taxon>Aromatoleum</taxon>
    </lineage>
</organism>
<gene>
    <name evidence="1" type="ORF">SAMN05421829_108153</name>
</gene>
<name>A0A1N6X1D4_9RHOO</name>
<sequence>MIIKIDDIEAPTNVICLSEARTRFQIDKCRHVHLAVDEDLAEVECTDCGAKLNAIAVLARLAREESRFEQRRVAMVAEREKLEAKSRTKCQHCGQMTHVRPGR</sequence>
<dbReference type="EMBL" id="FTMD01000008">
    <property type="protein sequence ID" value="SIQ96106.1"/>
    <property type="molecule type" value="Genomic_DNA"/>
</dbReference>
<dbReference type="Proteomes" id="UP000186819">
    <property type="component" value="Unassembled WGS sequence"/>
</dbReference>
<proteinExistence type="predicted"/>
<accession>A0A1N6X1D4</accession>
<evidence type="ECO:0000313" key="2">
    <source>
        <dbReference type="Proteomes" id="UP000186819"/>
    </source>
</evidence>
<evidence type="ECO:0000313" key="1">
    <source>
        <dbReference type="EMBL" id="SIQ96106.1"/>
    </source>
</evidence>
<protein>
    <submittedName>
        <fullName evidence="1">Uncharacterized protein</fullName>
    </submittedName>
</protein>
<dbReference type="RefSeq" id="WP_076602643.1">
    <property type="nucleotide sequence ID" value="NZ_FTMD01000008.1"/>
</dbReference>